<dbReference type="Gene3D" id="2.40.70.10">
    <property type="entry name" value="Acid Proteases"/>
    <property type="match status" value="1"/>
</dbReference>
<proteinExistence type="predicted"/>
<keyword evidence="1" id="KW-0378">Hydrolase</keyword>
<dbReference type="InterPro" id="IPR001995">
    <property type="entry name" value="Peptidase_A2_cat"/>
</dbReference>
<dbReference type="PROSITE" id="PS50175">
    <property type="entry name" value="ASP_PROT_RETROV"/>
    <property type="match status" value="1"/>
</dbReference>
<keyword evidence="4" id="KW-1185">Reference proteome</keyword>
<organism evidence="3 4">
    <name type="scientific">Ancylostoma ceylanicum</name>
    <dbReference type="NCBI Taxonomy" id="53326"/>
    <lineage>
        <taxon>Eukaryota</taxon>
        <taxon>Metazoa</taxon>
        <taxon>Ecdysozoa</taxon>
        <taxon>Nematoda</taxon>
        <taxon>Chromadorea</taxon>
        <taxon>Rhabditida</taxon>
        <taxon>Rhabditina</taxon>
        <taxon>Rhabditomorpha</taxon>
        <taxon>Strongyloidea</taxon>
        <taxon>Ancylostomatidae</taxon>
        <taxon>Ancylostomatinae</taxon>
        <taxon>Ancylostoma</taxon>
    </lineage>
</organism>
<dbReference type="GO" id="GO:0006508">
    <property type="term" value="P:proteolysis"/>
    <property type="evidence" value="ECO:0007669"/>
    <property type="project" value="InterPro"/>
</dbReference>
<dbReference type="AlphaFoldDB" id="A0A0D6L7M0"/>
<evidence type="ECO:0000259" key="2">
    <source>
        <dbReference type="PROSITE" id="PS50175"/>
    </source>
</evidence>
<evidence type="ECO:0000256" key="1">
    <source>
        <dbReference type="ARBA" id="ARBA00022801"/>
    </source>
</evidence>
<dbReference type="EMBL" id="KE125849">
    <property type="protein sequence ID" value="EPB66938.1"/>
    <property type="molecule type" value="Genomic_DNA"/>
</dbReference>
<dbReference type="GO" id="GO:0004190">
    <property type="term" value="F:aspartic-type endopeptidase activity"/>
    <property type="evidence" value="ECO:0007669"/>
    <property type="project" value="InterPro"/>
</dbReference>
<dbReference type="InterPro" id="IPR021109">
    <property type="entry name" value="Peptidase_aspartic_dom_sf"/>
</dbReference>
<feature type="domain" description="Peptidase A2" evidence="2">
    <location>
        <begin position="48"/>
        <end position="83"/>
    </location>
</feature>
<reference evidence="3 4" key="1">
    <citation type="submission" date="2013-05" db="EMBL/GenBank/DDBJ databases">
        <title>Draft genome of the parasitic nematode Anyclostoma ceylanicum.</title>
        <authorList>
            <person name="Mitreva M."/>
        </authorList>
    </citation>
    <scope>NUCLEOTIDE SEQUENCE [LARGE SCALE GENOMIC DNA]</scope>
</reference>
<dbReference type="SUPFAM" id="SSF50630">
    <property type="entry name" value="Acid proteases"/>
    <property type="match status" value="1"/>
</dbReference>
<gene>
    <name evidence="3" type="ORF">ANCCEY_13969</name>
</gene>
<sequence length="122" mass="13933">MKMQLMQRQRAQRKVLRESSIVPKQIQVEDKSKAAQETLRTKVNGHQIEFQLDTGSDITLLNVDEWKLMGSPKLKGTSSTGLNKALEDYEYPIPIPEEDIFASLNGGTMFPRIDFSDTYLQE</sequence>
<accession>A0A0D6L7M0</accession>
<protein>
    <recommendedName>
        <fullName evidence="2">Peptidase A2 domain-containing protein</fullName>
    </recommendedName>
</protein>
<evidence type="ECO:0000313" key="3">
    <source>
        <dbReference type="EMBL" id="EPB66938.1"/>
    </source>
</evidence>
<dbReference type="Proteomes" id="UP000054495">
    <property type="component" value="Unassembled WGS sequence"/>
</dbReference>
<name>A0A0D6L7M0_9BILA</name>
<evidence type="ECO:0000313" key="4">
    <source>
        <dbReference type="Proteomes" id="UP000054495"/>
    </source>
</evidence>